<keyword evidence="6 9" id="KW-1133">Transmembrane helix</keyword>
<keyword evidence="2 9" id="KW-0813">Transport</keyword>
<evidence type="ECO:0000256" key="3">
    <source>
        <dbReference type="ARBA" id="ARBA00022692"/>
    </source>
</evidence>
<dbReference type="Pfam" id="PF03878">
    <property type="entry name" value="YIF1"/>
    <property type="match status" value="1"/>
</dbReference>
<dbReference type="GO" id="GO:0005793">
    <property type="term" value="C:endoplasmic reticulum-Golgi intermediate compartment"/>
    <property type="evidence" value="ECO:0007669"/>
    <property type="project" value="UniProtKB-UniRule"/>
</dbReference>
<dbReference type="Proteomes" id="UP000011082">
    <property type="component" value="Unassembled WGS sequence"/>
</dbReference>
<dbReference type="FunCoup" id="L2GNA7">
    <property type="interactions" value="92"/>
</dbReference>
<dbReference type="HOGENOM" id="CLU_047877_2_2_1"/>
<dbReference type="OMA" id="SGYKFVH"/>
<keyword evidence="8 9" id="KW-0472">Membrane</keyword>
<dbReference type="PANTHER" id="PTHR14083">
    <property type="entry name" value="YIP1 INTERACTING FACTOR HOMOLOG YIF1 PROTEIN"/>
    <property type="match status" value="1"/>
</dbReference>
<dbReference type="GO" id="GO:0006888">
    <property type="term" value="P:endoplasmic reticulum to Golgi vesicle-mediated transport"/>
    <property type="evidence" value="ECO:0007669"/>
    <property type="project" value="UniProtKB-UniRule"/>
</dbReference>
<dbReference type="STRING" id="993615.L2GNA7"/>
<dbReference type="PANTHER" id="PTHR14083:SF0">
    <property type="entry name" value="YIP1D-INTERACTING FACTOR 1, ISOFORM C"/>
    <property type="match status" value="1"/>
</dbReference>
<dbReference type="VEuPathDB" id="MicrosporidiaDB:VICG_01002"/>
<reference evidence="11" key="1">
    <citation type="submission" date="2011-05" db="EMBL/GenBank/DDBJ databases">
        <title>The genome sequence of Vittaforma corneae strain ATCC 50505.</title>
        <authorList>
            <consortium name="The Broad Institute Genome Sequencing Platform"/>
            <person name="Cuomo C."/>
            <person name="Didier E."/>
            <person name="Bowers L."/>
            <person name="Young S.K."/>
            <person name="Zeng Q."/>
            <person name="Gargeya S."/>
            <person name="Fitzgerald M."/>
            <person name="Haas B."/>
            <person name="Abouelleil A."/>
            <person name="Alvarado L."/>
            <person name="Arachchi H.M."/>
            <person name="Berlin A."/>
            <person name="Chapman S.B."/>
            <person name="Gearin G."/>
            <person name="Goldberg J."/>
            <person name="Griggs A."/>
            <person name="Gujja S."/>
            <person name="Hansen M."/>
            <person name="Heiman D."/>
            <person name="Howarth C."/>
            <person name="Larimer J."/>
            <person name="Lui A."/>
            <person name="MacDonald P.J.P."/>
            <person name="McCowen C."/>
            <person name="Montmayeur A."/>
            <person name="Murphy C."/>
            <person name="Neiman D."/>
            <person name="Pearson M."/>
            <person name="Priest M."/>
            <person name="Roberts A."/>
            <person name="Saif S."/>
            <person name="Shea T."/>
            <person name="Sisk P."/>
            <person name="Stolte C."/>
            <person name="Sykes S."/>
            <person name="Wortman J."/>
            <person name="Nusbaum C."/>
            <person name="Birren B."/>
        </authorList>
    </citation>
    <scope>NUCLEOTIDE SEQUENCE [LARGE SCALE GENOMIC DNA]</scope>
    <source>
        <strain evidence="11">ATCC 50505</strain>
    </source>
</reference>
<keyword evidence="4 9" id="KW-0256">Endoplasmic reticulum</keyword>
<gene>
    <name evidence="10" type="ORF">VICG_01002</name>
</gene>
<sequence length="204" mass="23226">MEFALGKQALQSGASALNSELSKVNCGAFRKYFDVTDSNILSKLLLVIVPFYYKEDSLSSSLYKPEMYIPSMSIITLVLFKGFLLGLSNKFHPEILGMTFTRTIIIHLAVCLLYKVVCYFFDVSIDIKDLFCFVGYKFLIILFIKLFRLVMFGKLLSLYFLVAHFFFLSRSLKGSIISTNSPKTHLYLLFAIVGMDVLISFLMS</sequence>
<dbReference type="InterPro" id="IPR005578">
    <property type="entry name" value="Yif1_fam"/>
</dbReference>
<feature type="transmembrane region" description="Helical" evidence="9">
    <location>
        <begin position="67"/>
        <end position="84"/>
    </location>
</feature>
<keyword evidence="5 9" id="KW-0653">Protein transport</keyword>
<dbReference type="GO" id="GO:0030134">
    <property type="term" value="C:COPII-coated ER to Golgi transport vesicle"/>
    <property type="evidence" value="ECO:0007669"/>
    <property type="project" value="TreeGrafter"/>
</dbReference>
<evidence type="ECO:0000313" key="10">
    <source>
        <dbReference type="EMBL" id="ELA41985.1"/>
    </source>
</evidence>
<evidence type="ECO:0000256" key="6">
    <source>
        <dbReference type="ARBA" id="ARBA00022989"/>
    </source>
</evidence>
<evidence type="ECO:0000256" key="5">
    <source>
        <dbReference type="ARBA" id="ARBA00022927"/>
    </source>
</evidence>
<dbReference type="GO" id="GO:0015031">
    <property type="term" value="P:protein transport"/>
    <property type="evidence" value="ECO:0007669"/>
    <property type="project" value="UniProtKB-KW"/>
</dbReference>
<evidence type="ECO:0000256" key="4">
    <source>
        <dbReference type="ARBA" id="ARBA00022824"/>
    </source>
</evidence>
<evidence type="ECO:0000256" key="2">
    <source>
        <dbReference type="ARBA" id="ARBA00022448"/>
    </source>
</evidence>
<dbReference type="EMBL" id="JH370136">
    <property type="protein sequence ID" value="ELA41985.1"/>
    <property type="molecule type" value="Genomic_DNA"/>
</dbReference>
<feature type="transmembrane region" description="Helical" evidence="9">
    <location>
        <begin position="184"/>
        <end position="203"/>
    </location>
</feature>
<protein>
    <recommendedName>
        <fullName evidence="9">Protein YIF1</fullName>
    </recommendedName>
</protein>
<dbReference type="OrthoDB" id="337750at2759"/>
<evidence type="ECO:0000256" key="7">
    <source>
        <dbReference type="ARBA" id="ARBA00023034"/>
    </source>
</evidence>
<feature type="transmembrane region" description="Helical" evidence="9">
    <location>
        <begin position="156"/>
        <end position="172"/>
    </location>
</feature>
<accession>L2GNA7</accession>
<keyword evidence="7 9" id="KW-0333">Golgi apparatus</keyword>
<evidence type="ECO:0000256" key="1">
    <source>
        <dbReference type="ARBA" id="ARBA00009727"/>
    </source>
</evidence>
<dbReference type="RefSeq" id="XP_007604449.1">
    <property type="nucleotide sequence ID" value="XM_007604387.1"/>
</dbReference>
<dbReference type="GO" id="GO:0000139">
    <property type="term" value="C:Golgi membrane"/>
    <property type="evidence" value="ECO:0007669"/>
    <property type="project" value="UniProtKB-SubCell"/>
</dbReference>
<comment type="subcellular location">
    <subcellularLocation>
        <location evidence="9">Endoplasmic reticulum membrane</location>
        <topology evidence="9">Multi-pass membrane protein</topology>
    </subcellularLocation>
    <subcellularLocation>
        <location evidence="9">Golgi apparatus membrane</location>
        <topology evidence="9">Multi-pass membrane protein</topology>
    </subcellularLocation>
</comment>
<dbReference type="AlphaFoldDB" id="L2GNA7"/>
<keyword evidence="3 9" id="KW-0812">Transmembrane</keyword>
<feature type="transmembrane region" description="Helical" evidence="9">
    <location>
        <begin position="104"/>
        <end position="123"/>
    </location>
</feature>
<organism evidence="10 11">
    <name type="scientific">Vittaforma corneae (strain ATCC 50505)</name>
    <name type="common">Microsporidian parasite</name>
    <name type="synonym">Nosema corneum</name>
    <dbReference type="NCBI Taxonomy" id="993615"/>
    <lineage>
        <taxon>Eukaryota</taxon>
        <taxon>Fungi</taxon>
        <taxon>Fungi incertae sedis</taxon>
        <taxon>Microsporidia</taxon>
        <taxon>Nosematidae</taxon>
        <taxon>Vittaforma</taxon>
    </lineage>
</organism>
<name>L2GNA7_VITCO</name>
<dbReference type="GeneID" id="19881714"/>
<dbReference type="InParanoid" id="L2GNA7"/>
<keyword evidence="11" id="KW-1185">Reference proteome</keyword>
<comment type="similarity">
    <text evidence="1 9">Belongs to the YIF1 family.</text>
</comment>
<comment type="function">
    <text evidence="9">Has a role in transport between endoplasmic reticulum and Golgi.</text>
</comment>
<dbReference type="GO" id="GO:0005789">
    <property type="term" value="C:endoplasmic reticulum membrane"/>
    <property type="evidence" value="ECO:0007669"/>
    <property type="project" value="UniProtKB-SubCell"/>
</dbReference>
<evidence type="ECO:0000313" key="11">
    <source>
        <dbReference type="Proteomes" id="UP000011082"/>
    </source>
</evidence>
<evidence type="ECO:0000256" key="8">
    <source>
        <dbReference type="ARBA" id="ARBA00023136"/>
    </source>
</evidence>
<proteinExistence type="inferred from homology"/>
<evidence type="ECO:0000256" key="9">
    <source>
        <dbReference type="RuleBase" id="RU368073"/>
    </source>
</evidence>